<accession>A0A100VP31</accession>
<dbReference type="GO" id="GO:0016740">
    <property type="term" value="F:transferase activity"/>
    <property type="evidence" value="ECO:0007669"/>
    <property type="project" value="UniProtKB-KW"/>
</dbReference>
<dbReference type="Proteomes" id="UP000069697">
    <property type="component" value="Unassembled WGS sequence"/>
</dbReference>
<dbReference type="EMBL" id="BCNV01000001">
    <property type="protein sequence ID" value="GAS83241.1"/>
    <property type="molecule type" value="Genomic_DNA"/>
</dbReference>
<dbReference type="AlphaFoldDB" id="A0A100VP31"/>
<evidence type="ECO:0000313" key="3">
    <source>
        <dbReference type="Proteomes" id="UP000069697"/>
    </source>
</evidence>
<protein>
    <submittedName>
        <fullName evidence="2">Mannosyl transferase</fullName>
    </submittedName>
</protein>
<reference evidence="3" key="2">
    <citation type="submission" date="2016-01" db="EMBL/GenBank/DDBJ databases">
        <title>Draft Genome Sequence of Paenibacillus amylolyticus Heshi-A3 that Was Isolated from Fermented Rice Bran with Aging Salted Mackerel, Which Was Named Heshiko as Traditional Fermented Seafood in Japan.</title>
        <authorList>
            <person name="Akuzawa S."/>
            <person name="Nakagawa J."/>
            <person name="Kanekatsu T."/>
            <person name="Kubota E."/>
            <person name="Ohtake R."/>
            <person name="Suzuki T."/>
            <person name="Kanesaki Y."/>
        </authorList>
    </citation>
    <scope>NUCLEOTIDE SEQUENCE [LARGE SCALE GENOMIC DNA]</scope>
    <source>
        <strain evidence="3">Heshi-A3</strain>
    </source>
</reference>
<evidence type="ECO:0000313" key="2">
    <source>
        <dbReference type="EMBL" id="GAS83241.1"/>
    </source>
</evidence>
<feature type="region of interest" description="Disordered" evidence="1">
    <location>
        <begin position="38"/>
        <end position="58"/>
    </location>
</feature>
<keyword evidence="2" id="KW-0808">Transferase</keyword>
<reference evidence="2 3" key="1">
    <citation type="journal article" date="2016" name="Genome Announc.">
        <title>Draft Genome Sequence of Paenibacillus amylolyticus Heshi-A3, Isolated from Fermented Rice Bran in a Japanese Fermented Seafood Dish.</title>
        <authorList>
            <person name="Akuzawa S."/>
            <person name="Nagaoka J."/>
            <person name="Kanekatsu M."/>
            <person name="Kubota E."/>
            <person name="Ohtake R."/>
            <person name="Suzuki T."/>
            <person name="Kanesaki Y."/>
        </authorList>
    </citation>
    <scope>NUCLEOTIDE SEQUENCE [LARGE SCALE GENOMIC DNA]</scope>
    <source>
        <strain evidence="2 3">Heshi-A3</strain>
    </source>
</reference>
<evidence type="ECO:0000256" key="1">
    <source>
        <dbReference type="SAM" id="MobiDB-lite"/>
    </source>
</evidence>
<name>A0A100VP31_PAEAM</name>
<sequence>MDQKDKEGLQMTGSSICLTNHIQMIIERKLEIVNNDSNRPEIKGSSKKNILIFGRNPP</sequence>
<comment type="caution">
    <text evidence="2">The sequence shown here is derived from an EMBL/GenBank/DDBJ whole genome shotgun (WGS) entry which is preliminary data.</text>
</comment>
<proteinExistence type="predicted"/>
<organism evidence="2 3">
    <name type="scientific">Paenibacillus amylolyticus</name>
    <dbReference type="NCBI Taxonomy" id="1451"/>
    <lineage>
        <taxon>Bacteria</taxon>
        <taxon>Bacillati</taxon>
        <taxon>Bacillota</taxon>
        <taxon>Bacilli</taxon>
        <taxon>Bacillales</taxon>
        <taxon>Paenibacillaceae</taxon>
        <taxon>Paenibacillus</taxon>
    </lineage>
</organism>
<gene>
    <name evidence="2" type="ORF">PAHA3_3319</name>
</gene>